<name>A0ABM1RW15_LIMPO</name>
<feature type="region of interest" description="Disordered" evidence="1">
    <location>
        <begin position="1022"/>
        <end position="1045"/>
    </location>
</feature>
<evidence type="ECO:0000313" key="3">
    <source>
        <dbReference type="Proteomes" id="UP000694941"/>
    </source>
</evidence>
<feature type="compositionally biased region" description="Polar residues" evidence="1">
    <location>
        <begin position="787"/>
        <end position="796"/>
    </location>
</feature>
<feature type="compositionally biased region" description="Low complexity" evidence="1">
    <location>
        <begin position="375"/>
        <end position="385"/>
    </location>
</feature>
<feature type="region of interest" description="Disordered" evidence="1">
    <location>
        <begin position="353"/>
        <end position="422"/>
    </location>
</feature>
<gene>
    <name evidence="4" type="primary">LOC106475845</name>
</gene>
<keyword evidence="3" id="KW-1185">Reference proteome</keyword>
<dbReference type="Gene3D" id="2.30.29.30">
    <property type="entry name" value="Pleckstrin-homology domain (PH domain)/Phosphotyrosine-binding domain (PTB)"/>
    <property type="match status" value="1"/>
</dbReference>
<dbReference type="PROSITE" id="PS50057">
    <property type="entry name" value="FERM_3"/>
    <property type="match status" value="1"/>
</dbReference>
<feature type="compositionally biased region" description="Polar residues" evidence="1">
    <location>
        <begin position="656"/>
        <end position="685"/>
    </location>
</feature>
<dbReference type="GeneID" id="106475845"/>
<dbReference type="InterPro" id="IPR000299">
    <property type="entry name" value="FERM_domain"/>
</dbReference>
<feature type="compositionally biased region" description="Low complexity" evidence="1">
    <location>
        <begin position="401"/>
        <end position="414"/>
    </location>
</feature>
<dbReference type="PANTHER" id="PTHR46221:SF3">
    <property type="entry name" value="FERM AND PDZ DOMAIN-CONTAINING PROTEIN 4"/>
    <property type="match status" value="1"/>
</dbReference>
<dbReference type="PANTHER" id="PTHR46221">
    <property type="entry name" value="FERM AND PDZ DOMAIN-CONTAINING PROTEIN FAMILY MEMBER"/>
    <property type="match status" value="1"/>
</dbReference>
<sequence length="1210" mass="132801">MKRKELRKLLNHFMKQNQSLTAPGQKQLTALQAKLHYLKMISELPSYGAKCFASNFKDATLETALLISPKYGISQISSPRNTSQPVMLAQIEEVSSLVMKKEDEMSYNVEIRLKNPDIRALNFNLEDRDTEELALLLRGYHHLLADRDLPVYWDAGKPWKTETAHLYYGRHTVQTAPWSYLPSASEGDEIKTKTVDLAIPPPSYIPCELPPEKQVQRVSSREQCVTMVTRTASVDHNMNETLGNPVNFPESNSEEMRKKDDTATQGGFDFQSVVSMELLEDDSDDIDLTLFEAKNEEVIHRVSEMNRIVHDAEHYLSGDPPAENDQPVKVQVEKPSGHLRAVDSLLFLSQLDEEVDDSPTTSPQSIKDKHPDLVSQSESESDSQSTPGNSPLHRHPHIRNSTGSRSRSQRTGSSFGLHSPDMDTENQKLISMLTQLQSSSDSPLPFAEGTLYLDPDIIDLTMIPPPVTPEQDVSQTTNQLSTPVTPYVTVPVAKKCVSEKELVEDGEVESTVVDSARIVAELDNLCDALSELTHRQATASPITLGSDNIPASDDINTFIANVAVPPPPTENISESSLVLLDGHDDLSTFIIPPPPSIHPSTLVEDEVIARFQQAAADMRRMFSQEDELESGKECSQKWCVEEQDCNISEVSLQNSAIETTSRTDQKPVSVSNSSGHPIAQLSTGPLDSDPPGGAMEGEYHGSESSGYETQTSSLTSCSDRLMRDFPVYQNLKEELHTYANLEFVSDPDYANVKCSGNLNSNETLLKECASDYEEVHFQSLPKGIILDSSTGSSTGRTPKAPPRTRKLGHSPSSKKHQSSSSHSGSCDDIQASVHNEQTADVNFSNMVRSQSLSNLYGSGFLSSSIRTAAKPPLPPSTPLASDCTRRVNRTQQPFQFDGKDIFHGQQQVTIPCPAKISNSKHWNNIKSATLGRNKHHDVGQRIMNGFASDSLNNNLGGCIDDGIFMDDISELLILAAPSHSYLAGDIGDTLLLGNAAVCSRAMGLQKHVPPLKTSSPKSLIRSRESVVNGGSSSLETSFEDDSVEPEQEEPYYQAQQAIAVMVLHLEELGCTCVKNVETCECDIDKFIAAKEALIIESRQFVTASKLFVKSATESSDQMTEHLNSCVSLLDRMFTVSELVITQLASANLIACLVQKLKDVATAYARTVSTARRTAGEGILNSHLGILMHEATTLASALASLMRTLRSFTNP</sequence>
<dbReference type="InterPro" id="IPR011993">
    <property type="entry name" value="PH-like_dom_sf"/>
</dbReference>
<organism evidence="3 4">
    <name type="scientific">Limulus polyphemus</name>
    <name type="common">Atlantic horseshoe crab</name>
    <dbReference type="NCBI Taxonomy" id="6850"/>
    <lineage>
        <taxon>Eukaryota</taxon>
        <taxon>Metazoa</taxon>
        <taxon>Ecdysozoa</taxon>
        <taxon>Arthropoda</taxon>
        <taxon>Chelicerata</taxon>
        <taxon>Merostomata</taxon>
        <taxon>Xiphosura</taxon>
        <taxon>Limulidae</taxon>
        <taxon>Limulus</taxon>
    </lineage>
</organism>
<feature type="compositionally biased region" description="Basic residues" evidence="1">
    <location>
        <begin position="802"/>
        <end position="817"/>
    </location>
</feature>
<feature type="region of interest" description="Disordered" evidence="1">
    <location>
        <begin position="784"/>
        <end position="828"/>
    </location>
</feature>
<accession>A0ABM1RW15</accession>
<dbReference type="SUPFAM" id="SSF50729">
    <property type="entry name" value="PH domain-like"/>
    <property type="match status" value="1"/>
</dbReference>
<proteinExistence type="predicted"/>
<feature type="domain" description="FERM" evidence="2">
    <location>
        <begin position="1"/>
        <end position="148"/>
    </location>
</feature>
<evidence type="ECO:0000256" key="1">
    <source>
        <dbReference type="SAM" id="MobiDB-lite"/>
    </source>
</evidence>
<dbReference type="Gene3D" id="1.20.1420.10">
    <property type="entry name" value="Talin, central domain"/>
    <property type="match status" value="1"/>
</dbReference>
<feature type="region of interest" description="Disordered" evidence="1">
    <location>
        <begin position="656"/>
        <end position="713"/>
    </location>
</feature>
<feature type="compositionally biased region" description="Polar residues" evidence="1">
    <location>
        <begin position="702"/>
        <end position="713"/>
    </location>
</feature>
<reference evidence="4" key="1">
    <citation type="submission" date="2025-08" db="UniProtKB">
        <authorList>
            <consortium name="RefSeq"/>
        </authorList>
    </citation>
    <scope>IDENTIFICATION</scope>
    <source>
        <tissue evidence="4">Muscle</tissue>
    </source>
</reference>
<dbReference type="Proteomes" id="UP000694941">
    <property type="component" value="Unplaced"/>
</dbReference>
<protein>
    <submittedName>
        <fullName evidence="4">Uncharacterized protein LOC106475845</fullName>
    </submittedName>
</protein>
<dbReference type="RefSeq" id="XP_022235570.1">
    <property type="nucleotide sequence ID" value="XM_022379862.1"/>
</dbReference>
<evidence type="ECO:0000259" key="2">
    <source>
        <dbReference type="PROSITE" id="PS50057"/>
    </source>
</evidence>
<evidence type="ECO:0000313" key="4">
    <source>
        <dbReference type="RefSeq" id="XP_022235570.1"/>
    </source>
</evidence>